<evidence type="ECO:0000313" key="5">
    <source>
        <dbReference type="Proteomes" id="UP000231962"/>
    </source>
</evidence>
<feature type="transmembrane region" description="Helical" evidence="1">
    <location>
        <begin position="297"/>
        <end position="315"/>
    </location>
</feature>
<proteinExistence type="predicted"/>
<protein>
    <submittedName>
        <fullName evidence="4">Acid phosphatase</fullName>
    </submittedName>
</protein>
<dbReference type="AlphaFoldDB" id="A0A2M9ZPU3"/>
<keyword evidence="1" id="KW-0812">Transmembrane</keyword>
<dbReference type="Proteomes" id="UP000231990">
    <property type="component" value="Unassembled WGS sequence"/>
</dbReference>
<feature type="domain" description="Phosphatidic acid phosphatase type 2/haloperoxidase" evidence="2">
    <location>
        <begin position="60"/>
        <end position="171"/>
    </location>
</feature>
<dbReference type="RefSeq" id="WP_100714551.1">
    <property type="nucleotide sequence ID" value="NZ_NPDY01000013.1"/>
</dbReference>
<accession>A0A2M9ZPU3</accession>
<dbReference type="SMART" id="SM00014">
    <property type="entry name" value="acidPPc"/>
    <property type="match status" value="1"/>
</dbReference>
<feature type="transmembrane region" description="Helical" evidence="1">
    <location>
        <begin position="132"/>
        <end position="150"/>
    </location>
</feature>
<dbReference type="PANTHER" id="PTHR14969:SF13">
    <property type="entry name" value="AT30094P"/>
    <property type="match status" value="1"/>
</dbReference>
<dbReference type="InterPro" id="IPR036938">
    <property type="entry name" value="PAP2/HPO_sf"/>
</dbReference>
<keyword evidence="1" id="KW-1133">Transmembrane helix</keyword>
<evidence type="ECO:0000259" key="2">
    <source>
        <dbReference type="SMART" id="SM00014"/>
    </source>
</evidence>
<dbReference type="OrthoDB" id="9789113at2"/>
<dbReference type="InterPro" id="IPR000326">
    <property type="entry name" value="PAP2/HPO"/>
</dbReference>
<comment type="caution">
    <text evidence="4">The sequence shown here is derived from an EMBL/GenBank/DDBJ whole genome shotgun (WGS) entry which is preliminary data.</text>
</comment>
<dbReference type="EMBL" id="NPDY01000013">
    <property type="protein sequence ID" value="PJZ69045.1"/>
    <property type="molecule type" value="Genomic_DNA"/>
</dbReference>
<reference evidence="5 6" key="1">
    <citation type="submission" date="2017-07" db="EMBL/GenBank/DDBJ databases">
        <title>Leptospira spp. isolated from tropical soils.</title>
        <authorList>
            <person name="Thibeaux R."/>
            <person name="Iraola G."/>
            <person name="Ferres I."/>
            <person name="Bierque E."/>
            <person name="Girault D."/>
            <person name="Soupe-Gilbert M.-E."/>
            <person name="Picardeau M."/>
            <person name="Goarant C."/>
        </authorList>
    </citation>
    <scope>NUCLEOTIDE SEQUENCE [LARGE SCALE GENOMIC DNA]</scope>
    <source>
        <strain evidence="4 6">FH1-B-B1</strain>
        <strain evidence="3 5">FH1-B-C1</strain>
    </source>
</reference>
<keyword evidence="5" id="KW-1185">Reference proteome</keyword>
<feature type="transmembrane region" description="Helical" evidence="1">
    <location>
        <begin position="196"/>
        <end position="214"/>
    </location>
</feature>
<feature type="transmembrane region" description="Helical" evidence="1">
    <location>
        <begin position="36"/>
        <end position="57"/>
    </location>
</feature>
<feature type="transmembrane region" description="Helical" evidence="1">
    <location>
        <begin position="267"/>
        <end position="285"/>
    </location>
</feature>
<gene>
    <name evidence="3" type="ORF">CH360_13395</name>
    <name evidence="4" type="ORF">CH373_03935</name>
</gene>
<feature type="transmembrane region" description="Helical" evidence="1">
    <location>
        <begin position="226"/>
        <end position="247"/>
    </location>
</feature>
<feature type="transmembrane region" description="Helical" evidence="1">
    <location>
        <begin position="156"/>
        <end position="175"/>
    </location>
</feature>
<name>A0A2M9ZPU3_9LEPT</name>
<dbReference type="PANTHER" id="PTHR14969">
    <property type="entry name" value="SPHINGOSINE-1-PHOSPHATE PHOSPHOHYDROLASE"/>
    <property type="match status" value="1"/>
</dbReference>
<evidence type="ECO:0000313" key="4">
    <source>
        <dbReference type="EMBL" id="PJZ74086.1"/>
    </source>
</evidence>
<dbReference type="SUPFAM" id="SSF48317">
    <property type="entry name" value="Acid phosphatase/Vanadium-dependent haloperoxidase"/>
    <property type="match status" value="1"/>
</dbReference>
<evidence type="ECO:0000313" key="3">
    <source>
        <dbReference type="EMBL" id="PJZ69045.1"/>
    </source>
</evidence>
<organism evidence="4 6">
    <name type="scientific">Leptospira perolatii</name>
    <dbReference type="NCBI Taxonomy" id="2023191"/>
    <lineage>
        <taxon>Bacteria</taxon>
        <taxon>Pseudomonadati</taxon>
        <taxon>Spirochaetota</taxon>
        <taxon>Spirochaetia</taxon>
        <taxon>Leptospirales</taxon>
        <taxon>Leptospiraceae</taxon>
        <taxon>Leptospira</taxon>
    </lineage>
</organism>
<evidence type="ECO:0000256" key="1">
    <source>
        <dbReference type="SAM" id="Phobius"/>
    </source>
</evidence>
<sequence length="325" mass="36207">MNWQNPILRDFLFSEDVLRSLHVPILEPVLGPLTVLFHYLGTYFFFMAIVSAIYICVDRKVGMRLAIGLMISGILNGACKAYFGYPRPSDLPYSGFLGVSESSFGFPSGHVQTSVVLYGTMLIHFRATLVKVICAFILAYMPFARMYAGLHYLGDVLGGAVLGAILLFGIEVWFRKDPSLLEPSFLGGVEVSRKRIRSYSLLWIAATIPSILLIEESHSEGPTLKSLEQVVSSAGSLAGFGIGVLFLKKNEFDWHRTSSPYSNLVRIATVALGIFLFYFVLGQIVKSLFPENQVARYLRYAIVCFYISYLSPLVLKRMNGGIHLQ</sequence>
<keyword evidence="1" id="KW-0472">Membrane</keyword>
<evidence type="ECO:0000313" key="6">
    <source>
        <dbReference type="Proteomes" id="UP000231990"/>
    </source>
</evidence>
<dbReference type="Proteomes" id="UP000231962">
    <property type="component" value="Unassembled WGS sequence"/>
</dbReference>
<dbReference type="EMBL" id="NPDZ01000002">
    <property type="protein sequence ID" value="PJZ74086.1"/>
    <property type="molecule type" value="Genomic_DNA"/>
</dbReference>
<dbReference type="Gene3D" id="1.20.144.10">
    <property type="entry name" value="Phosphatidic acid phosphatase type 2/haloperoxidase"/>
    <property type="match status" value="1"/>
</dbReference>
<dbReference type="Pfam" id="PF01569">
    <property type="entry name" value="PAP2"/>
    <property type="match status" value="1"/>
</dbReference>